<feature type="compositionally biased region" description="Basic and acidic residues" evidence="1">
    <location>
        <begin position="262"/>
        <end position="281"/>
    </location>
</feature>
<dbReference type="OrthoDB" id="10567262at2759"/>
<evidence type="ECO:0000313" key="3">
    <source>
        <dbReference type="EMBL" id="ODQ70782.1"/>
    </source>
</evidence>
<feature type="compositionally biased region" description="Low complexity" evidence="1">
    <location>
        <begin position="282"/>
        <end position="308"/>
    </location>
</feature>
<feature type="transmembrane region" description="Helical" evidence="2">
    <location>
        <begin position="103"/>
        <end position="124"/>
    </location>
</feature>
<feature type="region of interest" description="Disordered" evidence="1">
    <location>
        <begin position="186"/>
        <end position="220"/>
    </location>
</feature>
<dbReference type="Proteomes" id="UP000094385">
    <property type="component" value="Unassembled WGS sequence"/>
</dbReference>
<keyword evidence="2" id="KW-0472">Membrane</keyword>
<proteinExistence type="predicted"/>
<keyword evidence="2" id="KW-0812">Transmembrane</keyword>
<keyword evidence="2" id="KW-1133">Transmembrane helix</keyword>
<name>A0A1E3Q0U4_LIPST</name>
<evidence type="ECO:0000313" key="4">
    <source>
        <dbReference type="Proteomes" id="UP000094385"/>
    </source>
</evidence>
<gene>
    <name evidence="3" type="ORF">LIPSTDRAFT_74257</name>
</gene>
<keyword evidence="4" id="KW-1185">Reference proteome</keyword>
<organism evidence="3 4">
    <name type="scientific">Lipomyces starkeyi NRRL Y-11557</name>
    <dbReference type="NCBI Taxonomy" id="675824"/>
    <lineage>
        <taxon>Eukaryota</taxon>
        <taxon>Fungi</taxon>
        <taxon>Dikarya</taxon>
        <taxon>Ascomycota</taxon>
        <taxon>Saccharomycotina</taxon>
        <taxon>Lipomycetes</taxon>
        <taxon>Lipomycetales</taxon>
        <taxon>Lipomycetaceae</taxon>
        <taxon>Lipomyces</taxon>
    </lineage>
</organism>
<dbReference type="EMBL" id="KV454299">
    <property type="protein sequence ID" value="ODQ70782.1"/>
    <property type="molecule type" value="Genomic_DNA"/>
</dbReference>
<feature type="region of interest" description="Disordered" evidence="1">
    <location>
        <begin position="233"/>
        <end position="316"/>
    </location>
</feature>
<dbReference type="AlphaFoldDB" id="A0A1E3Q0U4"/>
<evidence type="ECO:0000256" key="1">
    <source>
        <dbReference type="SAM" id="MobiDB-lite"/>
    </source>
</evidence>
<accession>A0A1E3Q0U4</accession>
<sequence length="316" mass="34578">MSLAAVSGCASPRLISRPPTLSRKLEPLAALGLIALVVLSSLAPVNAVNSLLPNLTGNSTMESNVTATTNSTSNTTLPSNSSSTTPETFIQNLNGFSKPNAVVNFYFIFLILLAVIGYFAFRYFRKRRRARRVRAIHARRTQALRQDIEIAAASTRRGSHYQFADDTEEDQQQMSQVHPTFRSIFGNSTWRSSSSPPPPPPYVPANGDTSRPDSAYLGGAPLPIYEDIILEEEEEEDEDENDISHGRGPNSNPEGLIFFNNRDSDDTVLDSDHLVRRRGTESTDSSSQHTTESSGTGESEAASNESGSRGIMRIIR</sequence>
<protein>
    <submittedName>
        <fullName evidence="3">Uncharacterized protein</fullName>
    </submittedName>
</protein>
<reference evidence="3 4" key="1">
    <citation type="journal article" date="2016" name="Proc. Natl. Acad. Sci. U.S.A.">
        <title>Comparative genomics of biotechnologically important yeasts.</title>
        <authorList>
            <person name="Riley R."/>
            <person name="Haridas S."/>
            <person name="Wolfe K.H."/>
            <person name="Lopes M.R."/>
            <person name="Hittinger C.T."/>
            <person name="Goeker M."/>
            <person name="Salamov A.A."/>
            <person name="Wisecaver J.H."/>
            <person name="Long T.M."/>
            <person name="Calvey C.H."/>
            <person name="Aerts A.L."/>
            <person name="Barry K.W."/>
            <person name="Choi C."/>
            <person name="Clum A."/>
            <person name="Coughlan A.Y."/>
            <person name="Deshpande S."/>
            <person name="Douglass A.P."/>
            <person name="Hanson S.J."/>
            <person name="Klenk H.-P."/>
            <person name="LaButti K.M."/>
            <person name="Lapidus A."/>
            <person name="Lindquist E.A."/>
            <person name="Lipzen A.M."/>
            <person name="Meier-Kolthoff J.P."/>
            <person name="Ohm R.A."/>
            <person name="Otillar R.P."/>
            <person name="Pangilinan J.L."/>
            <person name="Peng Y."/>
            <person name="Rokas A."/>
            <person name="Rosa C.A."/>
            <person name="Scheuner C."/>
            <person name="Sibirny A.A."/>
            <person name="Slot J.C."/>
            <person name="Stielow J.B."/>
            <person name="Sun H."/>
            <person name="Kurtzman C.P."/>
            <person name="Blackwell M."/>
            <person name="Grigoriev I.V."/>
            <person name="Jeffries T.W."/>
        </authorList>
    </citation>
    <scope>NUCLEOTIDE SEQUENCE [LARGE SCALE GENOMIC DNA]</scope>
    <source>
        <strain evidence="3 4">NRRL Y-11557</strain>
    </source>
</reference>
<feature type="region of interest" description="Disordered" evidence="1">
    <location>
        <begin position="62"/>
        <end position="84"/>
    </location>
</feature>
<evidence type="ECO:0000256" key="2">
    <source>
        <dbReference type="SAM" id="Phobius"/>
    </source>
</evidence>
<feature type="compositionally biased region" description="Low complexity" evidence="1">
    <location>
        <begin position="63"/>
        <end position="84"/>
    </location>
</feature>